<evidence type="ECO:0000256" key="1">
    <source>
        <dbReference type="SAM" id="Phobius"/>
    </source>
</evidence>
<reference evidence="4 5" key="1">
    <citation type="journal article" date="2011" name="Appl. Environ. Microbiol.">
        <title>Complete genome sequence of the fish pathogen Flavobacterium branchiophilum.</title>
        <authorList>
            <consortium name="1:IP"/>
            <consortium name="Microbial Evolutionary Genomics,F-75015 Paris"/>
            <consortium name="France 2:CNRS"/>
            <consortium name="URA2171"/>
            <consortium name="F-75015 Paris,France 3:Unite de Virologie et Immunologie Mol."/>
            <consortium name="INRA,78352 Jouy en Josas Cedex"/>
            <consortium name="France. 4:Unite de Mathemathique"/>
            <consortium name="Informatique et Genome,INRA"/>
            <consortium name="78352 Jouy en Josas Cedex"/>
            <consortium name="France. 5:CEA/Genoscope"/>
            <consortium name="Evry"/>
            <consortium name="France"/>
            <person name="Touchon M."/>
            <person name="Barbier P."/>
            <person name="Bernardet J.F."/>
            <person name="Loux V."/>
            <person name="Vacherie B."/>
            <person name="Barbe V."/>
            <person name="Rocha E.P."/>
            <person name="Duchaud E."/>
        </authorList>
    </citation>
    <scope>NUCLEOTIDE SEQUENCE [LARGE SCALE GENOMIC DNA]</scope>
    <source>
        <strain evidence="4 5">FL-15</strain>
    </source>
</reference>
<dbReference type="EC" id="2.7.13.3" evidence="4"/>
<dbReference type="InterPro" id="IPR011110">
    <property type="entry name" value="Reg_prop"/>
</dbReference>
<sequence length="941" mass="109863">MKKIVLICLLLSFQLFGQSRFFRYAYTTDDGLPSNTIYDIKESPNGIITLGTDNGISFFDGLHFQNLNTSDGLNKPYVIGLQYNKKGELLIGNYNGKCQIFKNNRFHTTPIDALSVDEVFFLKNNEICVKTYISNFNSKTKSSEINIVFSFYKNNKLDKSIFYLNNPEYNKPLVFNYLYETMSFFDAKNELPFSWNIPANGGKIYVIKKRKNDWVFVANQHLFIVDSNGHLLEKVALPYPLLNEVNRFGVEIDNENNIWLLLQKKGLFRYSNQKWDAIHPLIGLNSNQNINKIFKDSKGRMWIATNENGLICVPNTAVFQYFTPNKLDFFKSFFVLDQALYVSNRYQFLQINKTNLSPIAIPQSSDFSLGYFKGTPAFFAFNPNYHCKKVYKNVMAYNFKKYCSLKNNQYLYYSSNELFLSDDHFDNENYILNPNNFRYYNVVNHHDTIYYNVGNQLFIGEIKKPNLIKKKILFDSKGFISDMVFKGDTLLIAEDKKLHFWFKDKIIKTISTVNDASFEIINKIMIQKNDIWLATKNGLFKVNANHSFVFNKYNYLPNNDVTDIHFYKNNLFVATSNGLAKIPFSVFSTQQEPLHFTVKNYKTNQLYELKGNTIFLKTDDDYLKILFQITNYLSPKNQIIQYKLDQSNWINIPTNYLELLKLPYGTTKVLIRIKDINSSWKTQQIVIQKAYPFYLKWWFGLGGIMLFLIIIYAVFRIELHRQKTKQDYENEVNLKMAELKQSALSAMMNPHFVFNSLNAIQYYVNTNQTKQSSDYLGKLSKLIRLFLLHASETFITLDEELKRLQLYMELEQLRFSRFAFDIQVAVQNPLQEIVIPNMIIQPFLENAVLHGISHIDDGTGQIDLNISQNQNHLTIEIVDNGYGLIDKPTHKSHVSKGMSIIAERIRVLQQRFPNKIYSIIKQPAFENEQRCGFKITIQLTI</sequence>
<feature type="domain" description="Signal transduction histidine kinase internal region" evidence="3">
    <location>
        <begin position="741"/>
        <end position="816"/>
    </location>
</feature>
<dbReference type="HOGENOM" id="CLU_000445_28_2_10"/>
<feature type="signal peptide" evidence="2">
    <location>
        <begin position="1"/>
        <end position="17"/>
    </location>
</feature>
<dbReference type="PANTHER" id="PTHR34220">
    <property type="entry name" value="SENSOR HISTIDINE KINASE YPDA"/>
    <property type="match status" value="1"/>
</dbReference>
<dbReference type="PANTHER" id="PTHR34220:SF7">
    <property type="entry name" value="SENSOR HISTIDINE KINASE YPDA"/>
    <property type="match status" value="1"/>
</dbReference>
<dbReference type="RefSeq" id="WP_014083066.1">
    <property type="nucleotide sequence ID" value="NC_016001.1"/>
</dbReference>
<dbReference type="AlphaFoldDB" id="G2Z580"/>
<evidence type="ECO:0000256" key="2">
    <source>
        <dbReference type="SAM" id="SignalP"/>
    </source>
</evidence>
<name>G2Z580_FLABF</name>
<dbReference type="SUPFAM" id="SSF55874">
    <property type="entry name" value="ATPase domain of HSP90 chaperone/DNA topoisomerase II/histidine kinase"/>
    <property type="match status" value="1"/>
</dbReference>
<gene>
    <name evidence="4" type="ordered locus">FBFL15_0466</name>
</gene>
<keyword evidence="1" id="KW-0812">Transmembrane</keyword>
<proteinExistence type="predicted"/>
<dbReference type="STRING" id="1034807.FBFL15_0466"/>
<feature type="chain" id="PRO_5003441092" evidence="2">
    <location>
        <begin position="18"/>
        <end position="941"/>
    </location>
</feature>
<dbReference type="EMBL" id="FQ859183">
    <property type="protein sequence ID" value="CCB68586.1"/>
    <property type="molecule type" value="Genomic_DNA"/>
</dbReference>
<protein>
    <submittedName>
        <fullName evidence="4">Two-component system sensor histidine kinase</fullName>
        <ecNumber evidence="4">2.7.13.3</ecNumber>
    </submittedName>
</protein>
<keyword evidence="5" id="KW-1185">Reference proteome</keyword>
<keyword evidence="1" id="KW-0472">Membrane</keyword>
<accession>G2Z580</accession>
<evidence type="ECO:0000259" key="3">
    <source>
        <dbReference type="Pfam" id="PF06580"/>
    </source>
</evidence>
<dbReference type="Pfam" id="PF06580">
    <property type="entry name" value="His_kinase"/>
    <property type="match status" value="1"/>
</dbReference>
<dbReference type="Gene3D" id="2.130.10.10">
    <property type="entry name" value="YVTN repeat-like/Quinoprotein amine dehydrogenase"/>
    <property type="match status" value="3"/>
</dbReference>
<keyword evidence="4" id="KW-0418">Kinase</keyword>
<dbReference type="GO" id="GO:0016020">
    <property type="term" value="C:membrane"/>
    <property type="evidence" value="ECO:0007669"/>
    <property type="project" value="InterPro"/>
</dbReference>
<keyword evidence="2" id="KW-0732">Signal</keyword>
<dbReference type="InterPro" id="IPR015943">
    <property type="entry name" value="WD40/YVTN_repeat-like_dom_sf"/>
</dbReference>
<feature type="transmembrane region" description="Helical" evidence="1">
    <location>
        <begin position="697"/>
        <end position="715"/>
    </location>
</feature>
<evidence type="ECO:0000313" key="4">
    <source>
        <dbReference type="EMBL" id="CCB68586.1"/>
    </source>
</evidence>
<organism evidence="4 5">
    <name type="scientific">Flavobacterium branchiophilum (strain FL-15)</name>
    <dbReference type="NCBI Taxonomy" id="1034807"/>
    <lineage>
        <taxon>Bacteria</taxon>
        <taxon>Pseudomonadati</taxon>
        <taxon>Bacteroidota</taxon>
        <taxon>Flavobacteriia</taxon>
        <taxon>Flavobacteriales</taxon>
        <taxon>Flavobacteriaceae</taxon>
        <taxon>Flavobacterium</taxon>
    </lineage>
</organism>
<evidence type="ECO:0000313" key="5">
    <source>
        <dbReference type="Proteomes" id="UP000009186"/>
    </source>
</evidence>
<dbReference type="GO" id="GO:0000155">
    <property type="term" value="F:phosphorelay sensor kinase activity"/>
    <property type="evidence" value="ECO:0007669"/>
    <property type="project" value="InterPro"/>
</dbReference>
<dbReference type="InterPro" id="IPR010559">
    <property type="entry name" value="Sig_transdc_His_kin_internal"/>
</dbReference>
<dbReference type="Pfam" id="PF07494">
    <property type="entry name" value="Reg_prop"/>
    <property type="match status" value="1"/>
</dbReference>
<dbReference type="KEGG" id="fbr:FBFL15_0466"/>
<dbReference type="InterPro" id="IPR036890">
    <property type="entry name" value="HATPase_C_sf"/>
</dbReference>
<dbReference type="eggNOG" id="COG2972">
    <property type="taxonomic scope" value="Bacteria"/>
</dbReference>
<dbReference type="SUPFAM" id="SSF63829">
    <property type="entry name" value="Calcium-dependent phosphotriesterase"/>
    <property type="match status" value="1"/>
</dbReference>
<dbReference type="InterPro" id="IPR050640">
    <property type="entry name" value="Bact_2-comp_sensor_kinase"/>
</dbReference>
<keyword evidence="4" id="KW-0808">Transferase</keyword>
<dbReference type="Gene3D" id="3.30.565.10">
    <property type="entry name" value="Histidine kinase-like ATPase, C-terminal domain"/>
    <property type="match status" value="1"/>
</dbReference>
<keyword evidence="1" id="KW-1133">Transmembrane helix</keyword>
<dbReference type="Proteomes" id="UP000009186">
    <property type="component" value="Chromosome"/>
</dbReference>